<protein>
    <submittedName>
        <fullName evidence="2">Uncharacterized protein</fullName>
    </submittedName>
</protein>
<accession>A0A6G0TW13</accession>
<dbReference type="EMBL" id="VYZN01000014">
    <property type="protein sequence ID" value="KAE9539945.1"/>
    <property type="molecule type" value="Genomic_DNA"/>
</dbReference>
<evidence type="ECO:0000256" key="1">
    <source>
        <dbReference type="SAM" id="Phobius"/>
    </source>
</evidence>
<keyword evidence="3" id="KW-1185">Reference proteome</keyword>
<gene>
    <name evidence="2" type="ORF">AGLY_005197</name>
</gene>
<evidence type="ECO:0000313" key="3">
    <source>
        <dbReference type="Proteomes" id="UP000475862"/>
    </source>
</evidence>
<keyword evidence="1" id="KW-1133">Transmembrane helix</keyword>
<feature type="transmembrane region" description="Helical" evidence="1">
    <location>
        <begin position="77"/>
        <end position="93"/>
    </location>
</feature>
<organism evidence="2 3">
    <name type="scientific">Aphis glycines</name>
    <name type="common">Soybean aphid</name>
    <dbReference type="NCBI Taxonomy" id="307491"/>
    <lineage>
        <taxon>Eukaryota</taxon>
        <taxon>Metazoa</taxon>
        <taxon>Ecdysozoa</taxon>
        <taxon>Arthropoda</taxon>
        <taxon>Hexapoda</taxon>
        <taxon>Insecta</taxon>
        <taxon>Pterygota</taxon>
        <taxon>Neoptera</taxon>
        <taxon>Paraneoptera</taxon>
        <taxon>Hemiptera</taxon>
        <taxon>Sternorrhyncha</taxon>
        <taxon>Aphidomorpha</taxon>
        <taxon>Aphidoidea</taxon>
        <taxon>Aphididae</taxon>
        <taxon>Aphidini</taxon>
        <taxon>Aphis</taxon>
        <taxon>Aphis</taxon>
    </lineage>
</organism>
<proteinExistence type="predicted"/>
<dbReference type="Proteomes" id="UP000475862">
    <property type="component" value="Unassembled WGS sequence"/>
</dbReference>
<sequence>MKTRDLNSCLSNRQWRVWSMDCALLIVILLQYVIDNNFILPIMKYFEKKIAIFHFSSITICYKQISHTEYSLLVDHLNLWFIVCIIFLLRSTYLKTSAMRFSVGIHGVSRRCIIIYICKYKIYLQYCQRIEIILKPMFIRILRIIFFMYFNNNYLLNYEYFEFNCNRTLMISTPKSTIDGNHTLTSRV</sequence>
<keyword evidence="1" id="KW-0472">Membrane</keyword>
<evidence type="ECO:0000313" key="2">
    <source>
        <dbReference type="EMBL" id="KAE9539945.1"/>
    </source>
</evidence>
<dbReference type="AlphaFoldDB" id="A0A6G0TW13"/>
<reference evidence="2 3" key="1">
    <citation type="submission" date="2019-08" db="EMBL/GenBank/DDBJ databases">
        <title>The genome of the soybean aphid Biotype 1, its phylome, world population structure and adaptation to the North American continent.</title>
        <authorList>
            <person name="Giordano R."/>
            <person name="Donthu R.K."/>
            <person name="Hernandez A.G."/>
            <person name="Wright C.L."/>
            <person name="Zimin A.V."/>
        </authorList>
    </citation>
    <scope>NUCLEOTIDE SEQUENCE [LARGE SCALE GENOMIC DNA]</scope>
    <source>
        <tissue evidence="2">Whole aphids</tissue>
    </source>
</reference>
<name>A0A6G0TW13_APHGL</name>
<keyword evidence="1" id="KW-0812">Transmembrane</keyword>
<feature type="transmembrane region" description="Helical" evidence="1">
    <location>
        <begin position="15"/>
        <end position="34"/>
    </location>
</feature>
<comment type="caution">
    <text evidence="2">The sequence shown here is derived from an EMBL/GenBank/DDBJ whole genome shotgun (WGS) entry which is preliminary data.</text>
</comment>